<evidence type="ECO:0000313" key="2">
    <source>
        <dbReference type="Proteomes" id="UP000218209"/>
    </source>
</evidence>
<dbReference type="SUPFAM" id="SSF56112">
    <property type="entry name" value="Protein kinase-like (PK-like)"/>
    <property type="match status" value="1"/>
</dbReference>
<protein>
    <recommendedName>
        <fullName evidence="3">Protein kinase domain-containing protein</fullName>
    </recommendedName>
</protein>
<dbReference type="EMBL" id="KV919220">
    <property type="protein sequence ID" value="OSX70717.1"/>
    <property type="molecule type" value="Genomic_DNA"/>
</dbReference>
<dbReference type="Proteomes" id="UP000218209">
    <property type="component" value="Unassembled WGS sequence"/>
</dbReference>
<dbReference type="InterPro" id="IPR011009">
    <property type="entry name" value="Kinase-like_dom_sf"/>
</dbReference>
<keyword evidence="2" id="KW-1185">Reference proteome</keyword>
<gene>
    <name evidence="1" type="ORF">BU14_0684s0004</name>
</gene>
<proteinExistence type="predicted"/>
<dbReference type="Gene3D" id="1.10.510.10">
    <property type="entry name" value="Transferase(Phosphotransferase) domain 1"/>
    <property type="match status" value="1"/>
</dbReference>
<sequence length="163" mass="16980">MGGEAGGGRGGAGGGGGGASVVAVAPSAAAAAPPSEVTAAKVRRDGVDYIVGLALDKLGQSLESRCQEPDVPLNVGRVVEGVRQALHYLHGLRYCHNDISLQNSMVTEEDRAVLIDFDACRPGGVPLTKGALLGYKDPEQTKSSKENDWHGLNAVEKMLREVF</sequence>
<evidence type="ECO:0000313" key="1">
    <source>
        <dbReference type="EMBL" id="OSX70717.1"/>
    </source>
</evidence>
<dbReference type="AlphaFoldDB" id="A0A1X6NQ53"/>
<organism evidence="1 2">
    <name type="scientific">Porphyra umbilicalis</name>
    <name type="common">Purple laver</name>
    <name type="synonym">Red alga</name>
    <dbReference type="NCBI Taxonomy" id="2786"/>
    <lineage>
        <taxon>Eukaryota</taxon>
        <taxon>Rhodophyta</taxon>
        <taxon>Bangiophyceae</taxon>
        <taxon>Bangiales</taxon>
        <taxon>Bangiaceae</taxon>
        <taxon>Porphyra</taxon>
    </lineage>
</organism>
<name>A0A1X6NQ53_PORUM</name>
<dbReference type="OrthoDB" id="4062651at2759"/>
<evidence type="ECO:0008006" key="3">
    <source>
        <dbReference type="Google" id="ProtNLM"/>
    </source>
</evidence>
<accession>A0A1X6NQ53</accession>
<reference evidence="1 2" key="1">
    <citation type="submission" date="2017-03" db="EMBL/GenBank/DDBJ databases">
        <title>WGS assembly of Porphyra umbilicalis.</title>
        <authorList>
            <person name="Brawley S.H."/>
            <person name="Blouin N.A."/>
            <person name="Ficko-Blean E."/>
            <person name="Wheeler G.L."/>
            <person name="Lohr M."/>
            <person name="Goodson H.V."/>
            <person name="Jenkins J.W."/>
            <person name="Blaby-Haas C.E."/>
            <person name="Helliwell K.E."/>
            <person name="Chan C."/>
            <person name="Marriage T."/>
            <person name="Bhattacharya D."/>
            <person name="Klein A.S."/>
            <person name="Badis Y."/>
            <person name="Brodie J."/>
            <person name="Cao Y."/>
            <person name="Collen J."/>
            <person name="Dittami S.M."/>
            <person name="Gachon C.M."/>
            <person name="Green B.R."/>
            <person name="Karpowicz S."/>
            <person name="Kim J.W."/>
            <person name="Kudahl U."/>
            <person name="Lin S."/>
            <person name="Michel G."/>
            <person name="Mittag M."/>
            <person name="Olson B.J."/>
            <person name="Pangilinan J."/>
            <person name="Peng Y."/>
            <person name="Qiu H."/>
            <person name="Shu S."/>
            <person name="Singer J.T."/>
            <person name="Smith A.G."/>
            <person name="Sprecher B.N."/>
            <person name="Wagner V."/>
            <person name="Wang W."/>
            <person name="Wang Z.-Y."/>
            <person name="Yan J."/>
            <person name="Yarish C."/>
            <person name="Zoeuner-Riek S."/>
            <person name="Zhuang Y."/>
            <person name="Zou Y."/>
            <person name="Lindquist E.A."/>
            <person name="Grimwood J."/>
            <person name="Barry K."/>
            <person name="Rokhsar D.S."/>
            <person name="Schmutz J."/>
            <person name="Stiller J.W."/>
            <person name="Grossman A.R."/>
            <person name="Prochnik S.E."/>
        </authorList>
    </citation>
    <scope>NUCLEOTIDE SEQUENCE [LARGE SCALE GENOMIC DNA]</scope>
    <source>
        <strain evidence="1">4086291</strain>
    </source>
</reference>